<keyword evidence="2" id="KW-0521">NADP</keyword>
<dbReference type="FunFam" id="3.40.50.720:FF:000374">
    <property type="entry name" value="3-oxoacyl-(Acyl-carrier-protein) reductase"/>
    <property type="match status" value="1"/>
</dbReference>
<dbReference type="PRINTS" id="PR00080">
    <property type="entry name" value="SDRFAMILY"/>
</dbReference>
<keyword evidence="6" id="KW-1185">Reference proteome</keyword>
<dbReference type="InterPro" id="IPR002347">
    <property type="entry name" value="SDR_fam"/>
</dbReference>
<comment type="similarity">
    <text evidence="1">Belongs to the short-chain dehydrogenases/reductases (SDR) family.</text>
</comment>
<dbReference type="RefSeq" id="WP_109722702.1">
    <property type="nucleotide sequence ID" value="NZ_MSZV01000005.1"/>
</dbReference>
<evidence type="ECO:0000313" key="6">
    <source>
        <dbReference type="Proteomes" id="UP000245812"/>
    </source>
</evidence>
<dbReference type="InterPro" id="IPR057326">
    <property type="entry name" value="KR_dom"/>
</dbReference>
<keyword evidence="3" id="KW-0560">Oxidoreductase</keyword>
<dbReference type="Proteomes" id="UP000245812">
    <property type="component" value="Unassembled WGS sequence"/>
</dbReference>
<dbReference type="SMART" id="SM00822">
    <property type="entry name" value="PKS_KR"/>
    <property type="match status" value="1"/>
</dbReference>
<evidence type="ECO:0000256" key="1">
    <source>
        <dbReference type="ARBA" id="ARBA00006484"/>
    </source>
</evidence>
<evidence type="ECO:0000313" key="5">
    <source>
        <dbReference type="EMBL" id="PWK92133.1"/>
    </source>
</evidence>
<dbReference type="OrthoDB" id="9803333at2"/>
<evidence type="ECO:0000256" key="3">
    <source>
        <dbReference type="ARBA" id="ARBA00023002"/>
    </source>
</evidence>
<reference evidence="5 6" key="1">
    <citation type="submission" date="2018-05" db="EMBL/GenBank/DDBJ databases">
        <title>Genomic Encyclopedia of Type Strains, Phase IV (KMG-IV): sequencing the most valuable type-strain genomes for metagenomic binning, comparative biology and taxonomic classification.</title>
        <authorList>
            <person name="Goeker M."/>
        </authorList>
    </citation>
    <scope>NUCLEOTIDE SEQUENCE [LARGE SCALE GENOMIC DNA]</scope>
    <source>
        <strain evidence="5 6">DSM 14263</strain>
    </source>
</reference>
<dbReference type="Pfam" id="PF13561">
    <property type="entry name" value="adh_short_C2"/>
    <property type="match status" value="1"/>
</dbReference>
<dbReference type="PANTHER" id="PTHR43639">
    <property type="entry name" value="OXIDOREDUCTASE, SHORT-CHAIN DEHYDROGENASE/REDUCTASE FAMILY (AFU_ORTHOLOGUE AFUA_5G02870)"/>
    <property type="match status" value="1"/>
</dbReference>
<dbReference type="PANTHER" id="PTHR43639:SF1">
    <property type="entry name" value="SHORT-CHAIN DEHYDROGENASE_REDUCTASE FAMILY PROTEIN"/>
    <property type="match status" value="1"/>
</dbReference>
<dbReference type="EMBL" id="QGHC01000003">
    <property type="protein sequence ID" value="PWK92133.1"/>
    <property type="molecule type" value="Genomic_DNA"/>
</dbReference>
<accession>A0A316IGI7</accession>
<protein>
    <submittedName>
        <fullName evidence="5">NAD(P)-dependent dehydrogenase (Short-subunit alcohol dehydrogenase family)</fullName>
    </submittedName>
</protein>
<evidence type="ECO:0000259" key="4">
    <source>
        <dbReference type="SMART" id="SM00822"/>
    </source>
</evidence>
<name>A0A316IGI7_9GAMM</name>
<feature type="domain" description="Ketoreductase" evidence="4">
    <location>
        <begin position="11"/>
        <end position="209"/>
    </location>
</feature>
<dbReference type="PRINTS" id="PR00081">
    <property type="entry name" value="GDHRDH"/>
</dbReference>
<dbReference type="AlphaFoldDB" id="A0A316IGI7"/>
<evidence type="ECO:0000256" key="2">
    <source>
        <dbReference type="ARBA" id="ARBA00022857"/>
    </source>
</evidence>
<comment type="caution">
    <text evidence="5">The sequence shown here is derived from an EMBL/GenBank/DDBJ whole genome shotgun (WGS) entry which is preliminary data.</text>
</comment>
<dbReference type="SUPFAM" id="SSF51735">
    <property type="entry name" value="NAD(P)-binding Rossmann-fold domains"/>
    <property type="match status" value="1"/>
</dbReference>
<gene>
    <name evidence="5" type="ORF">C7456_103252</name>
</gene>
<proteinExistence type="inferred from homology"/>
<dbReference type="GO" id="GO:0016491">
    <property type="term" value="F:oxidoreductase activity"/>
    <property type="evidence" value="ECO:0007669"/>
    <property type="project" value="UniProtKB-KW"/>
</dbReference>
<dbReference type="Gene3D" id="3.40.50.720">
    <property type="entry name" value="NAD(P)-binding Rossmann-like Domain"/>
    <property type="match status" value="1"/>
</dbReference>
<dbReference type="InterPro" id="IPR036291">
    <property type="entry name" value="NAD(P)-bd_dom_sf"/>
</dbReference>
<organism evidence="5 6">
    <name type="scientific">Fulvimonas soli</name>
    <dbReference type="NCBI Taxonomy" id="155197"/>
    <lineage>
        <taxon>Bacteria</taxon>
        <taxon>Pseudomonadati</taxon>
        <taxon>Pseudomonadota</taxon>
        <taxon>Gammaproteobacteria</taxon>
        <taxon>Lysobacterales</taxon>
        <taxon>Rhodanobacteraceae</taxon>
        <taxon>Fulvimonas</taxon>
    </lineage>
</organism>
<sequence length="259" mass="27214">MSATTPSATPKIALVTGGSRGLGRNTAVSLARRGVDAILTYHSNRAEAEAAVEEIRALGRKAVALRLDAGDTAAFGGFAGQVRDALRGQWGREQFDHLVNNAGTGLQAGFAETTEADFDALYRVHLKGVFFLTQRLLPLLRDGGRIVNVSSGLARFSLPGSSAYAAMKGAVEVLTRYLAKELAPRGIAVNTVAPGAIETDFRGGAVRDNPEVNRTVAAVTALGRAGVPDDIGPMIALLLDDANRWVTGQRIEVSGGMFL</sequence>